<dbReference type="Pfam" id="PF02698">
    <property type="entry name" value="DUF218"/>
    <property type="match status" value="1"/>
</dbReference>
<reference evidence="2 3" key="1">
    <citation type="submission" date="2019-02" db="EMBL/GenBank/DDBJ databases">
        <title>Deep-cultivation of Planctomycetes and their phenomic and genomic characterization uncovers novel biology.</title>
        <authorList>
            <person name="Wiegand S."/>
            <person name="Jogler M."/>
            <person name="Boedeker C."/>
            <person name="Pinto D."/>
            <person name="Vollmers J."/>
            <person name="Rivas-Marin E."/>
            <person name="Kohn T."/>
            <person name="Peeters S.H."/>
            <person name="Heuer A."/>
            <person name="Rast P."/>
            <person name="Oberbeckmann S."/>
            <person name="Bunk B."/>
            <person name="Jeske O."/>
            <person name="Meyerdierks A."/>
            <person name="Storesund J.E."/>
            <person name="Kallscheuer N."/>
            <person name="Luecker S."/>
            <person name="Lage O.M."/>
            <person name="Pohl T."/>
            <person name="Merkel B.J."/>
            <person name="Hornburger P."/>
            <person name="Mueller R.-W."/>
            <person name="Bruemmer F."/>
            <person name="Labrenz M."/>
            <person name="Spormann A.M."/>
            <person name="Op den Camp H."/>
            <person name="Overmann J."/>
            <person name="Amann R."/>
            <person name="Jetten M.S.M."/>
            <person name="Mascher T."/>
            <person name="Medema M.H."/>
            <person name="Devos D.P."/>
            <person name="Kaster A.-K."/>
            <person name="Ovreas L."/>
            <person name="Rohde M."/>
            <person name="Galperin M.Y."/>
            <person name="Jogler C."/>
        </authorList>
    </citation>
    <scope>NUCLEOTIDE SEQUENCE [LARGE SCALE GENOMIC DNA]</scope>
    <source>
        <strain evidence="2 3">I41</strain>
    </source>
</reference>
<keyword evidence="3" id="KW-1185">Reference proteome</keyword>
<dbReference type="GO" id="GO:0005886">
    <property type="term" value="C:plasma membrane"/>
    <property type="evidence" value="ECO:0007669"/>
    <property type="project" value="TreeGrafter"/>
</dbReference>
<dbReference type="OrthoDB" id="9782395at2"/>
<dbReference type="InterPro" id="IPR014729">
    <property type="entry name" value="Rossmann-like_a/b/a_fold"/>
</dbReference>
<name>A0A517U0D8_9BACT</name>
<evidence type="ECO:0000313" key="3">
    <source>
        <dbReference type="Proteomes" id="UP000317909"/>
    </source>
</evidence>
<dbReference type="CDD" id="cd06259">
    <property type="entry name" value="YdcF-like"/>
    <property type="match status" value="1"/>
</dbReference>
<accession>A0A517U0D8</accession>
<dbReference type="EMBL" id="CP036339">
    <property type="protein sequence ID" value="QDT74071.1"/>
    <property type="molecule type" value="Genomic_DNA"/>
</dbReference>
<dbReference type="Proteomes" id="UP000317909">
    <property type="component" value="Chromosome"/>
</dbReference>
<proteinExistence type="predicted"/>
<evidence type="ECO:0000313" key="2">
    <source>
        <dbReference type="EMBL" id="QDT74071.1"/>
    </source>
</evidence>
<evidence type="ECO:0000259" key="1">
    <source>
        <dbReference type="Pfam" id="PF02698"/>
    </source>
</evidence>
<dbReference type="KEGG" id="llh:I41_32650"/>
<organism evidence="2 3">
    <name type="scientific">Lacipirellula limnantheis</name>
    <dbReference type="NCBI Taxonomy" id="2528024"/>
    <lineage>
        <taxon>Bacteria</taxon>
        <taxon>Pseudomonadati</taxon>
        <taxon>Planctomycetota</taxon>
        <taxon>Planctomycetia</taxon>
        <taxon>Pirellulales</taxon>
        <taxon>Lacipirellulaceae</taxon>
        <taxon>Lacipirellula</taxon>
    </lineage>
</organism>
<dbReference type="InterPro" id="IPR051599">
    <property type="entry name" value="Cell_Envelope_Assoc"/>
</dbReference>
<feature type="domain" description="DUF218" evidence="1">
    <location>
        <begin position="37"/>
        <end position="135"/>
    </location>
</feature>
<dbReference type="PANTHER" id="PTHR30336:SF20">
    <property type="entry name" value="DUF218 DOMAIN-CONTAINING PROTEIN"/>
    <property type="match status" value="1"/>
</dbReference>
<sequence>MRSPTIIAAQQLWDYLSAPRAHAPSDAVAVCCSYDLRVCDHACDLVHRGVAPLLILSGNAGNWTRHLWNVPEAHVFRERALANGIPREAIMLEEAATNFGENIAFVRRLAPQLQRVTFVTKPNSILRVQLTLPVQWPDVTALVDAPSLRFPDDVSQVVGVLGVIDEMVGDVDRILQYPALGYQAPHQLPRELLESWRLLKEAGFTRHLCPEVESA</sequence>
<gene>
    <name evidence="2" type="ORF">I41_32650</name>
</gene>
<dbReference type="InterPro" id="IPR003848">
    <property type="entry name" value="DUF218"/>
</dbReference>
<dbReference type="PANTHER" id="PTHR30336">
    <property type="entry name" value="INNER MEMBRANE PROTEIN, PROBABLE PERMEASE"/>
    <property type="match status" value="1"/>
</dbReference>
<protein>
    <recommendedName>
        <fullName evidence="1">DUF218 domain-containing protein</fullName>
    </recommendedName>
</protein>
<dbReference type="Gene3D" id="3.40.50.620">
    <property type="entry name" value="HUPs"/>
    <property type="match status" value="1"/>
</dbReference>
<dbReference type="RefSeq" id="WP_145433864.1">
    <property type="nucleotide sequence ID" value="NZ_CP036339.1"/>
</dbReference>
<dbReference type="AlphaFoldDB" id="A0A517U0D8"/>